<dbReference type="AlphaFoldDB" id="A0A328NWX3"/>
<organism evidence="1 2">
    <name type="scientific">Dyella jiangningensis</name>
    <dbReference type="NCBI Taxonomy" id="1379159"/>
    <lineage>
        <taxon>Bacteria</taxon>
        <taxon>Pseudomonadati</taxon>
        <taxon>Pseudomonadota</taxon>
        <taxon>Gammaproteobacteria</taxon>
        <taxon>Lysobacterales</taxon>
        <taxon>Rhodanobacteraceae</taxon>
        <taxon>Dyella</taxon>
    </lineage>
</organism>
<evidence type="ECO:0000313" key="1">
    <source>
        <dbReference type="EMBL" id="RAO74807.1"/>
    </source>
</evidence>
<name>A0A328NWX3_9GAMM</name>
<dbReference type="Proteomes" id="UP000248926">
    <property type="component" value="Unassembled WGS sequence"/>
</dbReference>
<keyword evidence="2" id="KW-1185">Reference proteome</keyword>
<protein>
    <submittedName>
        <fullName evidence="1">Uncharacterized protein</fullName>
    </submittedName>
</protein>
<reference evidence="1 2" key="1">
    <citation type="journal article" date="2018" name="Genet. Mol. Biol.">
        <title>The genome sequence of Dyella jiangningensis FCAV SCS01 from a lignocellulose-decomposing microbial consortium metagenome reveals potential for biotechnological applications.</title>
        <authorList>
            <person name="Desiderato J.G."/>
            <person name="Alvarenga D.O."/>
            <person name="Constancio M.T.L."/>
            <person name="Alves L.M.C."/>
            <person name="Varani A.M."/>
        </authorList>
    </citation>
    <scope>NUCLEOTIDE SEQUENCE [LARGE SCALE GENOMIC DNA]</scope>
    <source>
        <strain evidence="1 2">FCAV SCS01</strain>
    </source>
</reference>
<proteinExistence type="predicted"/>
<sequence>MTMSLRSRMFTATGLVGLRVIGLLRFEHSRGLGFVQGSGDGNRPGTCVCTTARDRTYSGTQTEEIAKELHGPFSSLTAPTAPSEEGRTSLVEESASRPQAVAAADQLVMQCRHPMLADVDVATRVNVHMPWVDRTEATEGETAPGGAQIVLLRCGSVNPVTWNLVAKVVAFRAETCRAGCDVGVMWRARFAACTLPL</sequence>
<comment type="caution">
    <text evidence="1">The sequence shown here is derived from an EMBL/GenBank/DDBJ whole genome shotgun (WGS) entry which is preliminary data.</text>
</comment>
<evidence type="ECO:0000313" key="2">
    <source>
        <dbReference type="Proteomes" id="UP000248926"/>
    </source>
</evidence>
<gene>
    <name evidence="1" type="ORF">CA260_18525</name>
</gene>
<dbReference type="EMBL" id="NFZS01000005">
    <property type="protein sequence ID" value="RAO74807.1"/>
    <property type="molecule type" value="Genomic_DNA"/>
</dbReference>
<accession>A0A328NWX3</accession>